<dbReference type="InterPro" id="IPR002067">
    <property type="entry name" value="MCP"/>
</dbReference>
<evidence type="ECO:0000256" key="8">
    <source>
        <dbReference type="ARBA" id="ARBA00023128"/>
    </source>
</evidence>
<keyword evidence="13" id="KW-1185">Reference proteome</keyword>
<dbReference type="STRING" id="1262450.S3BUT6"/>
<keyword evidence="5" id="KW-0677">Repeat</keyword>
<evidence type="ECO:0000256" key="11">
    <source>
        <dbReference type="RuleBase" id="RU000488"/>
    </source>
</evidence>
<evidence type="ECO:0000256" key="1">
    <source>
        <dbReference type="ARBA" id="ARBA00004448"/>
    </source>
</evidence>
<keyword evidence="3 11" id="KW-0813">Transport</keyword>
<feature type="repeat" description="Solcar" evidence="10">
    <location>
        <begin position="219"/>
        <end position="302"/>
    </location>
</feature>
<evidence type="ECO:0000256" key="10">
    <source>
        <dbReference type="PROSITE-ProRule" id="PRU00282"/>
    </source>
</evidence>
<keyword evidence="9 10" id="KW-0472">Membrane</keyword>
<reference evidence="12 13" key="1">
    <citation type="journal article" date="2013" name="BMC Genomics">
        <title>The genome and transcriptome of the pine saprophyte Ophiostoma piceae, and a comparison with the bark beetle-associated pine pathogen Grosmannia clavigera.</title>
        <authorList>
            <person name="Haridas S."/>
            <person name="Wang Y."/>
            <person name="Lim L."/>
            <person name="Massoumi Alamouti S."/>
            <person name="Jackman S."/>
            <person name="Docking R."/>
            <person name="Robertson G."/>
            <person name="Birol I."/>
            <person name="Bohlmann J."/>
            <person name="Breuil C."/>
        </authorList>
    </citation>
    <scope>NUCLEOTIDE SEQUENCE [LARGE SCALE GENOMIC DNA]</scope>
    <source>
        <strain evidence="12 13">UAMH 11346</strain>
    </source>
</reference>
<evidence type="ECO:0000256" key="5">
    <source>
        <dbReference type="ARBA" id="ARBA00022737"/>
    </source>
</evidence>
<evidence type="ECO:0000313" key="12">
    <source>
        <dbReference type="EMBL" id="EPE04227.1"/>
    </source>
</evidence>
<dbReference type="Proteomes" id="UP000016923">
    <property type="component" value="Unassembled WGS sequence"/>
</dbReference>
<proteinExistence type="inferred from homology"/>
<accession>S3BUT6</accession>
<comment type="similarity">
    <text evidence="2 11">Belongs to the mitochondrial carrier (TC 2.A.29) family.</text>
</comment>
<evidence type="ECO:0000256" key="6">
    <source>
        <dbReference type="ARBA" id="ARBA00022792"/>
    </source>
</evidence>
<dbReference type="Gene3D" id="1.50.40.10">
    <property type="entry name" value="Mitochondrial carrier domain"/>
    <property type="match status" value="1"/>
</dbReference>
<gene>
    <name evidence="12" type="ORF">F503_04742</name>
</gene>
<evidence type="ECO:0000313" key="13">
    <source>
        <dbReference type="Proteomes" id="UP000016923"/>
    </source>
</evidence>
<dbReference type="GO" id="GO:0005743">
    <property type="term" value="C:mitochondrial inner membrane"/>
    <property type="evidence" value="ECO:0007669"/>
    <property type="project" value="UniProtKB-SubCell"/>
</dbReference>
<dbReference type="SUPFAM" id="SSF103506">
    <property type="entry name" value="Mitochondrial carrier"/>
    <property type="match status" value="1"/>
</dbReference>
<sequence>MASSAGSADPRHAVRHAGTSLSPAVIEAVAGLSAGSMATLVVHPLDIVKTRMQNGVRPSTLNVMRGLVQSPQPIAAMYRGLTPNLLGNGTSWAAFFFFKSRLEGALKTLQSKPVLSASDYFVASGLAGVGVQVLTNPLWVLKTRMLSSDRHAQGAYPSMWAGARHVWREEGVRGFYRGLGVSLIGVSHGAVQFAVYEPLKRWVALSSLRQPGDAPSTRETLVVSTLSKLVAGAVTYPYQVVRSRLQNYDAEARFGRGLVGVSLQLWRDDGPRGFYRGLVPSVVRVMPATWVTFLVYENIKHRLPQWLS</sequence>
<dbReference type="OrthoDB" id="428293at2759"/>
<comment type="subcellular location">
    <subcellularLocation>
        <location evidence="1">Mitochondrion inner membrane</location>
        <topology evidence="1">Multi-pass membrane protein</topology>
    </subcellularLocation>
</comment>
<dbReference type="PANTHER" id="PTHR45683">
    <property type="entry name" value="MITOCHONDRIAL NICOTINAMIDE ADENINE DINUCLEOTIDE TRANSPORTER 1-RELATED-RELATED"/>
    <property type="match status" value="1"/>
</dbReference>
<dbReference type="Pfam" id="PF00153">
    <property type="entry name" value="Mito_carr"/>
    <property type="match status" value="3"/>
</dbReference>
<evidence type="ECO:0000256" key="7">
    <source>
        <dbReference type="ARBA" id="ARBA00022989"/>
    </source>
</evidence>
<feature type="repeat" description="Solcar" evidence="10">
    <location>
        <begin position="22"/>
        <end position="105"/>
    </location>
</feature>
<dbReference type="EMBL" id="KE148162">
    <property type="protein sequence ID" value="EPE04227.1"/>
    <property type="molecule type" value="Genomic_DNA"/>
</dbReference>
<evidence type="ECO:0000256" key="4">
    <source>
        <dbReference type="ARBA" id="ARBA00022692"/>
    </source>
</evidence>
<evidence type="ECO:0000256" key="2">
    <source>
        <dbReference type="ARBA" id="ARBA00006375"/>
    </source>
</evidence>
<name>S3BUT6_OPHP1</name>
<keyword evidence="7" id="KW-1133">Transmembrane helix</keyword>
<evidence type="ECO:0000256" key="9">
    <source>
        <dbReference type="ARBA" id="ARBA00023136"/>
    </source>
</evidence>
<evidence type="ECO:0000256" key="3">
    <source>
        <dbReference type="ARBA" id="ARBA00022448"/>
    </source>
</evidence>
<dbReference type="GO" id="GO:0015230">
    <property type="term" value="F:FAD transmembrane transporter activity"/>
    <property type="evidence" value="ECO:0007669"/>
    <property type="project" value="EnsemblFungi"/>
</dbReference>
<dbReference type="AlphaFoldDB" id="S3BUT6"/>
<dbReference type="PRINTS" id="PR00926">
    <property type="entry name" value="MITOCARRIER"/>
</dbReference>
<dbReference type="InterPro" id="IPR023395">
    <property type="entry name" value="MCP_dom_sf"/>
</dbReference>
<organism evidence="12 13">
    <name type="scientific">Ophiostoma piceae (strain UAMH 11346)</name>
    <name type="common">Sap stain fungus</name>
    <dbReference type="NCBI Taxonomy" id="1262450"/>
    <lineage>
        <taxon>Eukaryota</taxon>
        <taxon>Fungi</taxon>
        <taxon>Dikarya</taxon>
        <taxon>Ascomycota</taxon>
        <taxon>Pezizomycotina</taxon>
        <taxon>Sordariomycetes</taxon>
        <taxon>Sordariomycetidae</taxon>
        <taxon>Ophiostomatales</taxon>
        <taxon>Ophiostomataceae</taxon>
        <taxon>Ophiostoma</taxon>
    </lineage>
</organism>
<keyword evidence="8" id="KW-0496">Mitochondrion</keyword>
<dbReference type="InterPro" id="IPR044712">
    <property type="entry name" value="SLC25A32-like"/>
</dbReference>
<keyword evidence="6" id="KW-0999">Mitochondrion inner membrane</keyword>
<dbReference type="OMA" id="TTVWKHE"/>
<protein>
    <submittedName>
        <fullName evidence="12">Mitochondrial folate carrier protein</fullName>
    </submittedName>
</protein>
<keyword evidence="4 10" id="KW-0812">Transmembrane</keyword>
<dbReference type="PROSITE" id="PS50920">
    <property type="entry name" value="SOLCAR"/>
    <property type="match status" value="3"/>
</dbReference>
<dbReference type="VEuPathDB" id="FungiDB:F503_04742"/>
<dbReference type="InterPro" id="IPR018108">
    <property type="entry name" value="MCP_transmembrane"/>
</dbReference>
<dbReference type="HOGENOM" id="CLU_015166_6_4_1"/>
<feature type="repeat" description="Solcar" evidence="10">
    <location>
        <begin position="115"/>
        <end position="202"/>
    </location>
</feature>
<dbReference type="eggNOG" id="KOG0764">
    <property type="taxonomic scope" value="Eukaryota"/>
</dbReference>